<dbReference type="STRING" id="394264.SAMN04488040_3210"/>
<reference evidence="2" key="1">
    <citation type="submission" date="2016-10" db="EMBL/GenBank/DDBJ databases">
        <authorList>
            <person name="Varghese N."/>
            <person name="Submissions S."/>
        </authorList>
    </citation>
    <scope>NUCLEOTIDE SEQUENCE [LARGE SCALE GENOMIC DNA]</scope>
    <source>
        <strain evidence="2">DSM 23422</strain>
    </source>
</reference>
<keyword evidence="2" id="KW-1185">Reference proteome</keyword>
<dbReference type="AlphaFoldDB" id="A0A1I6VBX7"/>
<dbReference type="InterPro" id="IPR008716">
    <property type="entry name" value="NodZ"/>
</dbReference>
<evidence type="ECO:0000313" key="1">
    <source>
        <dbReference type="EMBL" id="SFT11243.1"/>
    </source>
</evidence>
<protein>
    <submittedName>
        <fullName evidence="1">Nodulation protein Z (NodZ)</fullName>
    </submittedName>
</protein>
<dbReference type="GO" id="GO:0046921">
    <property type="term" value="F:alpha-(1-&gt;6)-fucosyltransferase activity"/>
    <property type="evidence" value="ECO:0007669"/>
    <property type="project" value="TreeGrafter"/>
</dbReference>
<dbReference type="GO" id="GO:0009312">
    <property type="term" value="P:oligosaccharide biosynthetic process"/>
    <property type="evidence" value="ECO:0007669"/>
    <property type="project" value="InterPro"/>
</dbReference>
<dbReference type="PANTHER" id="PTHR13132:SF29">
    <property type="entry name" value="ALPHA-(1,6)-FUCOSYLTRANSFERASE"/>
    <property type="match status" value="1"/>
</dbReference>
<dbReference type="EMBL" id="FPAJ01000006">
    <property type="protein sequence ID" value="SFT11243.1"/>
    <property type="molecule type" value="Genomic_DNA"/>
</dbReference>
<proteinExistence type="predicted"/>
<dbReference type="Gene3D" id="3.40.50.11350">
    <property type="match status" value="1"/>
</dbReference>
<organism evidence="1 2">
    <name type="scientific">Sulfitobacter marinus</name>
    <dbReference type="NCBI Taxonomy" id="394264"/>
    <lineage>
        <taxon>Bacteria</taxon>
        <taxon>Pseudomonadati</taxon>
        <taxon>Pseudomonadota</taxon>
        <taxon>Alphaproteobacteria</taxon>
        <taxon>Rhodobacterales</taxon>
        <taxon>Roseobacteraceae</taxon>
        <taxon>Sulfitobacter</taxon>
    </lineage>
</organism>
<gene>
    <name evidence="1" type="ORF">SAMN04488040_3210</name>
</gene>
<accession>A0A1I6VBX7</accession>
<dbReference type="OrthoDB" id="7405520at2"/>
<dbReference type="Gene3D" id="3.40.50.11340">
    <property type="match status" value="1"/>
</dbReference>
<sequence>MVKPILLIKGKGGLGNRILSAVCGLAFADLTGRTPIIDWRDGSYAPVGTNAYPLLFQTPITQKCETYDAITTSVTPAIWAGNLGLTPQEMIEKFAPRSHSNPVAYRKFCVDLGRLDAPENVAVFWSYLPKFKRISRHLRHDHNFATRSEKDIIAGYLAQFFTPNLRILQQVDAAAATFTTPSIGVHIRYTDRKIPLGPIKAALRQKLAQMPDATIFLATDNAHVQTQIASEFPNVQHIEKYLPKDASRLHWPISDIEKVHEAENALTDMWLLSRCDHLIYSRHSTFSVTASYLGNMTLAQLHDVDRYSPLVIAKRQIQAYA</sequence>
<dbReference type="PANTHER" id="PTHR13132">
    <property type="entry name" value="ALPHA- 1,6 -FUCOSYLTRANSFERASE"/>
    <property type="match status" value="1"/>
</dbReference>
<evidence type="ECO:0000313" key="2">
    <source>
        <dbReference type="Proteomes" id="UP000199239"/>
    </source>
</evidence>
<dbReference type="GO" id="GO:0006487">
    <property type="term" value="P:protein N-linked glycosylation"/>
    <property type="evidence" value="ECO:0007669"/>
    <property type="project" value="TreeGrafter"/>
</dbReference>
<dbReference type="RefSeq" id="WP_093917395.1">
    <property type="nucleotide sequence ID" value="NZ_FPAJ01000006.1"/>
</dbReference>
<dbReference type="Pfam" id="PF05830">
    <property type="entry name" value="NodZ"/>
    <property type="match status" value="1"/>
</dbReference>
<dbReference type="Proteomes" id="UP000199239">
    <property type="component" value="Unassembled WGS sequence"/>
</dbReference>
<dbReference type="CDD" id="cd11548">
    <property type="entry name" value="NodZ_like"/>
    <property type="match status" value="1"/>
</dbReference>
<name>A0A1I6VBX7_9RHOB</name>